<evidence type="ECO:0000313" key="1">
    <source>
        <dbReference type="EMBL" id="KAL1873367.1"/>
    </source>
</evidence>
<evidence type="ECO:0000313" key="2">
    <source>
        <dbReference type="Proteomes" id="UP001583193"/>
    </source>
</evidence>
<protein>
    <submittedName>
        <fullName evidence="1">Uncharacterized protein</fullName>
    </submittedName>
</protein>
<name>A0ABR3XCE6_9EURO</name>
<dbReference type="Proteomes" id="UP001583193">
    <property type="component" value="Unassembled WGS sequence"/>
</dbReference>
<proteinExistence type="predicted"/>
<comment type="caution">
    <text evidence="1">The sequence shown here is derived from an EMBL/GenBank/DDBJ whole genome shotgun (WGS) entry which is preliminary data.</text>
</comment>
<sequence>MTTSTIYTTRTSTVTACPSTVTNCPARSRTTYVTTETIYVSTTVCPVAGSESGAQVTATTTEMLTSPSGHSEPVEKYTTSTVFSTRTATITACPSSVKNCPASAKTTFLTTETVFISKTICPVTELPSATGTAAPETLSFPEGHPEVSVSPVFSTRTATLTSCPSGVVGCPATEVVTQVATETLLVGESTYTLPATASAGSVQTLSPASSQQSPAFGAVGNAVPTSAKYPFSTGIPSNKSAIFISSAPLPSTTSTAQATPPAFNGVESLSQRTSWGHFLSSFAVGGLVLFCL</sequence>
<gene>
    <name evidence="1" type="ORF">Plec18167_006418</name>
</gene>
<reference evidence="1 2" key="1">
    <citation type="journal article" date="2024" name="IMA Fungus">
        <title>IMA Genome - F19 : A genome assembly and annotation guide to empower mycologists, including annotated draft genome sequences of Ceratocystis pirilliformis, Diaporthe australafricana, Fusarium ophioides, Paecilomyces lecythidis, and Sporothrix stenoceras.</title>
        <authorList>
            <person name="Aylward J."/>
            <person name="Wilson A.M."/>
            <person name="Visagie C.M."/>
            <person name="Spraker J."/>
            <person name="Barnes I."/>
            <person name="Buitendag C."/>
            <person name="Ceriani C."/>
            <person name="Del Mar Angel L."/>
            <person name="du Plessis D."/>
            <person name="Fuchs T."/>
            <person name="Gasser K."/>
            <person name="Kramer D."/>
            <person name="Li W."/>
            <person name="Munsamy K."/>
            <person name="Piso A."/>
            <person name="Price J.L."/>
            <person name="Sonnekus B."/>
            <person name="Thomas C."/>
            <person name="van der Nest A."/>
            <person name="van Dijk A."/>
            <person name="van Heerden A."/>
            <person name="van Vuuren N."/>
            <person name="Yilmaz N."/>
            <person name="Duong T.A."/>
            <person name="van der Merwe N.A."/>
            <person name="Wingfield M.J."/>
            <person name="Wingfield B.D."/>
        </authorList>
    </citation>
    <scope>NUCLEOTIDE SEQUENCE [LARGE SCALE GENOMIC DNA]</scope>
    <source>
        <strain evidence="1 2">CMW 18167</strain>
    </source>
</reference>
<organism evidence="1 2">
    <name type="scientific">Paecilomyces lecythidis</name>
    <dbReference type="NCBI Taxonomy" id="3004212"/>
    <lineage>
        <taxon>Eukaryota</taxon>
        <taxon>Fungi</taxon>
        <taxon>Dikarya</taxon>
        <taxon>Ascomycota</taxon>
        <taxon>Pezizomycotina</taxon>
        <taxon>Eurotiomycetes</taxon>
        <taxon>Eurotiomycetidae</taxon>
        <taxon>Eurotiales</taxon>
        <taxon>Thermoascaceae</taxon>
        <taxon>Paecilomyces</taxon>
    </lineage>
</organism>
<dbReference type="EMBL" id="JAVDPF010000022">
    <property type="protein sequence ID" value="KAL1873367.1"/>
    <property type="molecule type" value="Genomic_DNA"/>
</dbReference>
<accession>A0ABR3XCE6</accession>
<keyword evidence="2" id="KW-1185">Reference proteome</keyword>